<organism evidence="2 3">
    <name type="scientific">Cannabis sativa</name>
    <name type="common">Hemp</name>
    <name type="synonym">Marijuana</name>
    <dbReference type="NCBI Taxonomy" id="3483"/>
    <lineage>
        <taxon>Eukaryota</taxon>
        <taxon>Viridiplantae</taxon>
        <taxon>Streptophyta</taxon>
        <taxon>Embryophyta</taxon>
        <taxon>Tracheophyta</taxon>
        <taxon>Spermatophyta</taxon>
        <taxon>Magnoliopsida</taxon>
        <taxon>eudicotyledons</taxon>
        <taxon>Gunneridae</taxon>
        <taxon>Pentapetalae</taxon>
        <taxon>rosids</taxon>
        <taxon>fabids</taxon>
        <taxon>Rosales</taxon>
        <taxon>Cannabaceae</taxon>
        <taxon>Cannabis</taxon>
    </lineage>
</organism>
<proteinExistence type="predicted"/>
<reference evidence="2" key="1">
    <citation type="submission" date="2018-11" db="EMBL/GenBank/DDBJ databases">
        <authorList>
            <person name="Grassa J C."/>
        </authorList>
    </citation>
    <scope>NUCLEOTIDE SEQUENCE [LARGE SCALE GENOMIC DNA]</scope>
</reference>
<dbReference type="Gramene" id="evm.model.03.1326">
    <property type="protein sequence ID" value="cds.evm.model.03.1326"/>
    <property type="gene ID" value="evm.TU.03.1326"/>
</dbReference>
<dbReference type="EnsemblPlants" id="evm.model.03.1326">
    <property type="protein sequence ID" value="cds.evm.model.03.1326"/>
    <property type="gene ID" value="evm.TU.03.1326"/>
</dbReference>
<dbReference type="Proteomes" id="UP000596661">
    <property type="component" value="Chromosome 3"/>
</dbReference>
<evidence type="ECO:0000256" key="1">
    <source>
        <dbReference type="SAM" id="MobiDB-lite"/>
    </source>
</evidence>
<dbReference type="AlphaFoldDB" id="A0A803P4U8"/>
<sequence>MARVNAFQQGGKEAGGEPSGNKISLSRVRGMTLCPIRQERGGQFTGCTLLMLQVELHHLEDKGDFRRGGICNGEVVTSSLSTRKLNLELKSGLVGQKLLGHVRAHHRMSSLFNHLVREQNGCQARCALSSMEKPDNPPDRTSSSRATKPDRI</sequence>
<accession>A0A803P4U8</accession>
<keyword evidence="3" id="KW-1185">Reference proteome</keyword>
<evidence type="ECO:0000313" key="2">
    <source>
        <dbReference type="EnsemblPlants" id="cds.evm.model.03.1326"/>
    </source>
</evidence>
<evidence type="ECO:0000313" key="3">
    <source>
        <dbReference type="Proteomes" id="UP000596661"/>
    </source>
</evidence>
<feature type="region of interest" description="Disordered" evidence="1">
    <location>
        <begin position="1"/>
        <end position="23"/>
    </location>
</feature>
<dbReference type="EMBL" id="UZAU01000292">
    <property type="status" value="NOT_ANNOTATED_CDS"/>
    <property type="molecule type" value="Genomic_DNA"/>
</dbReference>
<reference evidence="2" key="2">
    <citation type="submission" date="2021-03" db="UniProtKB">
        <authorList>
            <consortium name="EnsemblPlants"/>
        </authorList>
    </citation>
    <scope>IDENTIFICATION</scope>
</reference>
<protein>
    <submittedName>
        <fullName evidence="2">Uncharacterized protein</fullName>
    </submittedName>
</protein>
<name>A0A803P4U8_CANSA</name>
<feature type="region of interest" description="Disordered" evidence="1">
    <location>
        <begin position="129"/>
        <end position="152"/>
    </location>
</feature>